<feature type="compositionally biased region" description="Basic and acidic residues" evidence="3">
    <location>
        <begin position="547"/>
        <end position="558"/>
    </location>
</feature>
<evidence type="ECO:0000256" key="2">
    <source>
        <dbReference type="PROSITE-ProRule" id="PRU01288"/>
    </source>
</evidence>
<feature type="region of interest" description="Disordered" evidence="3">
    <location>
        <begin position="513"/>
        <end position="566"/>
    </location>
</feature>
<dbReference type="HOGENOM" id="CLU_304422_0_0_1"/>
<dbReference type="CDD" id="cd15457">
    <property type="entry name" value="NADAR"/>
    <property type="match status" value="1"/>
</dbReference>
<dbReference type="SUPFAM" id="SSF54928">
    <property type="entry name" value="RNA-binding domain, RBD"/>
    <property type="match status" value="1"/>
</dbReference>
<dbReference type="PROSITE" id="PS51939">
    <property type="entry name" value="XRRM"/>
    <property type="match status" value="1"/>
</dbReference>
<feature type="compositionally biased region" description="Basic residues" evidence="3">
    <location>
        <begin position="274"/>
        <end position="287"/>
    </location>
</feature>
<dbReference type="SUPFAM" id="SSF143990">
    <property type="entry name" value="YbiA-like"/>
    <property type="match status" value="1"/>
</dbReference>
<keyword evidence="1 2" id="KW-0694">RNA-binding</keyword>
<name>S7QI48_GLOTA</name>
<organism evidence="5 6">
    <name type="scientific">Gloeophyllum trabeum (strain ATCC 11539 / FP-39264 / Madison 617)</name>
    <name type="common">Brown rot fungus</name>
    <dbReference type="NCBI Taxonomy" id="670483"/>
    <lineage>
        <taxon>Eukaryota</taxon>
        <taxon>Fungi</taxon>
        <taxon>Dikarya</taxon>
        <taxon>Basidiomycota</taxon>
        <taxon>Agaricomycotina</taxon>
        <taxon>Agaricomycetes</taxon>
        <taxon>Gloeophyllales</taxon>
        <taxon>Gloeophyllaceae</taxon>
        <taxon>Gloeophyllum</taxon>
    </lineage>
</organism>
<sequence length="976" mass="106126">MGNSNSRFQPGPAPGYAQNLLYQQPGEYGAQDGGLFGLGRRKSARDGYGGYAGYPQATMPRPIYSNGYVAQYPQVMGAYPQAIYPQMQAQAMQGMQYYVPQQPMVMPQMQPQVVMPQMQAQMQPGMQMPQPQVQMQQAQQQQQQPVVIPQMIPQQQTQQMTQQQQPGAFPQPHYPNGYTAAPENSNPNPNADRQNSPMPTPLPPAPADAFGPPGPRPLTPIANPLPSPPKDVYELEPYKSMLSRDLTGTWTPPPRAPGPEFSGTSDESGSEGRPRRKKKKKGFFGSLRRKEKDKRGGLFRGWTGRERADEGMPSAGAGAALAEPERGSSGTPSPAQPIRFNIHTELAGFLPHSEHRVLFNGALYPSAFHLFEALKFLKNGREDVAERIRTCENPAEVHPLSESLKEFARQGFERELVGYMEEALYAKFTQHPELRELLLSTGVADLIYAEASDPVWGEGPLGQGMNHLGRALMALRERLRQEMGAASAVARPTWRPTFIMAESSSLPFVPRKVARAARTTKEPARASGSTNTTVGTNTNSGTPNATKPKDSDVDHDSANAKGKQKALADEDCATLVELALSDYALWADPDLRMAVETSEEGFVPLSTLLPASTRAACLGQVPGEAALAKAVRQLAGERLEVRMVVREPVRGAWYGRRVSGGGAGAGGGYEVRRRDWAALKGRQGPTKEGWDACAVYVENIPAGHRVLPATARFVSALLAANAGAVQHVALPDATRSAGAGANAKGRGFALVTLSSAELAQALVRAWPWAAGGEGRETRGAEQKDARRHGLRCLPKKRWEALHEEYAAYRARLLARAGPPLGGEDRRYDTDQERERSVPPSKAAPVRPPSPQPACDFPEGCLVFVRGVDPGTNKTALRALFAAAVGEDGIDYVDFQKGMDMCYLRLKTPAHAAALVDRFSEGGEGVKAEMVEGTREAVYWGQVPEKVRREAVARAAGVTDEGQEQEGEGRKRKRRRK</sequence>
<dbReference type="Gene3D" id="1.10.357.40">
    <property type="entry name" value="YbiA-like"/>
    <property type="match status" value="1"/>
</dbReference>
<feature type="compositionally biased region" description="Low complexity" evidence="3">
    <location>
        <begin position="527"/>
        <end position="542"/>
    </location>
</feature>
<dbReference type="InterPro" id="IPR012816">
    <property type="entry name" value="NADAR"/>
</dbReference>
<dbReference type="GeneID" id="19303421"/>
<proteinExistence type="predicted"/>
<feature type="region of interest" description="Disordered" evidence="3">
    <location>
        <begin position="819"/>
        <end position="851"/>
    </location>
</feature>
<dbReference type="InterPro" id="IPR035979">
    <property type="entry name" value="RBD_domain_sf"/>
</dbReference>
<evidence type="ECO:0000313" key="6">
    <source>
        <dbReference type="Proteomes" id="UP000030669"/>
    </source>
</evidence>
<feature type="region of interest" description="Disordered" evidence="3">
    <location>
        <begin position="950"/>
        <end position="976"/>
    </location>
</feature>
<dbReference type="AlphaFoldDB" id="S7QI48"/>
<dbReference type="OrthoDB" id="206452at2759"/>
<dbReference type="Pfam" id="PF19977">
    <property type="entry name" value="xRRM"/>
    <property type="match status" value="1"/>
</dbReference>
<keyword evidence="6" id="KW-1185">Reference proteome</keyword>
<evidence type="ECO:0000259" key="4">
    <source>
        <dbReference type="PROSITE" id="PS51939"/>
    </source>
</evidence>
<evidence type="ECO:0000313" key="5">
    <source>
        <dbReference type="EMBL" id="EPQ58898.1"/>
    </source>
</evidence>
<dbReference type="InterPro" id="IPR037238">
    <property type="entry name" value="YbiA-like_sf"/>
</dbReference>
<dbReference type="InterPro" id="IPR045537">
    <property type="entry name" value="Lar7_xRRM"/>
</dbReference>
<dbReference type="EMBL" id="KB469297">
    <property type="protein sequence ID" value="EPQ58898.1"/>
    <property type="molecule type" value="Genomic_DNA"/>
</dbReference>
<gene>
    <name evidence="5" type="ORF">GLOTRDRAFT_135911</name>
</gene>
<dbReference type="GO" id="GO:1904868">
    <property type="term" value="P:telomerase catalytic core complex assembly"/>
    <property type="evidence" value="ECO:0007669"/>
    <property type="project" value="InterPro"/>
</dbReference>
<feature type="compositionally biased region" description="Low complexity" evidence="3">
    <location>
        <begin position="180"/>
        <end position="191"/>
    </location>
</feature>
<dbReference type="Pfam" id="PF08719">
    <property type="entry name" value="NADAR"/>
    <property type="match status" value="1"/>
</dbReference>
<dbReference type="InterPro" id="IPR012677">
    <property type="entry name" value="Nucleotide-bd_a/b_plait_sf"/>
</dbReference>
<dbReference type="NCBIfam" id="TIGR02464">
    <property type="entry name" value="ribofla_fusion"/>
    <property type="match status" value="1"/>
</dbReference>
<evidence type="ECO:0000256" key="3">
    <source>
        <dbReference type="SAM" id="MobiDB-lite"/>
    </source>
</evidence>
<feature type="region of interest" description="Disordered" evidence="3">
    <location>
        <begin position="152"/>
        <end position="335"/>
    </location>
</feature>
<dbReference type="eggNOG" id="ENOG502SDHI">
    <property type="taxonomic scope" value="Eukaryota"/>
</dbReference>
<feature type="compositionally biased region" description="Low complexity" evidence="3">
    <location>
        <begin position="152"/>
        <end position="167"/>
    </location>
</feature>
<dbReference type="InterPro" id="IPR014886">
    <property type="entry name" value="La_xRRM"/>
</dbReference>
<dbReference type="GO" id="GO:0070034">
    <property type="term" value="F:telomerase RNA binding"/>
    <property type="evidence" value="ECO:0007669"/>
    <property type="project" value="InterPro"/>
</dbReference>
<dbReference type="KEGG" id="gtr:GLOTRDRAFT_135911"/>
<feature type="compositionally biased region" description="Basic and acidic residues" evidence="3">
    <location>
        <begin position="822"/>
        <end position="836"/>
    </location>
</feature>
<dbReference type="GO" id="GO:1990904">
    <property type="term" value="C:ribonucleoprotein complex"/>
    <property type="evidence" value="ECO:0007669"/>
    <property type="project" value="UniProtKB-UniRule"/>
</dbReference>
<feature type="compositionally biased region" description="Pro residues" evidence="3">
    <location>
        <begin position="198"/>
        <end position="229"/>
    </location>
</feature>
<dbReference type="Gene3D" id="3.30.70.330">
    <property type="match status" value="1"/>
</dbReference>
<dbReference type="Proteomes" id="UP000030669">
    <property type="component" value="Unassembled WGS sequence"/>
</dbReference>
<evidence type="ECO:0000256" key="1">
    <source>
        <dbReference type="ARBA" id="ARBA00022884"/>
    </source>
</evidence>
<accession>S7QI48</accession>
<dbReference type="STRING" id="670483.S7QI48"/>
<protein>
    <submittedName>
        <fullName evidence="5">DUF1768-domain-containing protein</fullName>
    </submittedName>
</protein>
<dbReference type="RefSeq" id="XP_007862030.1">
    <property type="nucleotide sequence ID" value="XM_007863839.1"/>
</dbReference>
<reference evidence="5 6" key="1">
    <citation type="journal article" date="2012" name="Science">
        <title>The Paleozoic origin of enzymatic lignin decomposition reconstructed from 31 fungal genomes.</title>
        <authorList>
            <person name="Floudas D."/>
            <person name="Binder M."/>
            <person name="Riley R."/>
            <person name="Barry K."/>
            <person name="Blanchette R.A."/>
            <person name="Henrissat B."/>
            <person name="Martinez A.T."/>
            <person name="Otillar R."/>
            <person name="Spatafora J.W."/>
            <person name="Yadav J.S."/>
            <person name="Aerts A."/>
            <person name="Benoit I."/>
            <person name="Boyd A."/>
            <person name="Carlson A."/>
            <person name="Copeland A."/>
            <person name="Coutinho P.M."/>
            <person name="de Vries R.P."/>
            <person name="Ferreira P."/>
            <person name="Findley K."/>
            <person name="Foster B."/>
            <person name="Gaskell J."/>
            <person name="Glotzer D."/>
            <person name="Gorecki P."/>
            <person name="Heitman J."/>
            <person name="Hesse C."/>
            <person name="Hori C."/>
            <person name="Igarashi K."/>
            <person name="Jurgens J.A."/>
            <person name="Kallen N."/>
            <person name="Kersten P."/>
            <person name="Kohler A."/>
            <person name="Kuees U."/>
            <person name="Kumar T.K.A."/>
            <person name="Kuo A."/>
            <person name="LaButti K."/>
            <person name="Larrondo L.F."/>
            <person name="Lindquist E."/>
            <person name="Ling A."/>
            <person name="Lombard V."/>
            <person name="Lucas S."/>
            <person name="Lundell T."/>
            <person name="Martin R."/>
            <person name="McLaughlin D.J."/>
            <person name="Morgenstern I."/>
            <person name="Morin E."/>
            <person name="Murat C."/>
            <person name="Nagy L.G."/>
            <person name="Nolan M."/>
            <person name="Ohm R.A."/>
            <person name="Patyshakuliyeva A."/>
            <person name="Rokas A."/>
            <person name="Ruiz-Duenas F.J."/>
            <person name="Sabat G."/>
            <person name="Salamov A."/>
            <person name="Samejima M."/>
            <person name="Schmutz J."/>
            <person name="Slot J.C."/>
            <person name="St John F."/>
            <person name="Stenlid J."/>
            <person name="Sun H."/>
            <person name="Sun S."/>
            <person name="Syed K."/>
            <person name="Tsang A."/>
            <person name="Wiebenga A."/>
            <person name="Young D."/>
            <person name="Pisabarro A."/>
            <person name="Eastwood D.C."/>
            <person name="Martin F."/>
            <person name="Cullen D."/>
            <person name="Grigoriev I.V."/>
            <person name="Hibbett D.S."/>
        </authorList>
    </citation>
    <scope>NUCLEOTIDE SEQUENCE [LARGE SCALE GENOMIC DNA]</scope>
    <source>
        <strain evidence="5 6">ATCC 11539</strain>
    </source>
</reference>
<feature type="domain" description="XRRM" evidence="4">
    <location>
        <begin position="855"/>
        <end position="976"/>
    </location>
</feature>